<organism evidence="1 2">
    <name type="scientific">Rathayibacter festucae DSM 15932</name>
    <dbReference type="NCBI Taxonomy" id="1328866"/>
    <lineage>
        <taxon>Bacteria</taxon>
        <taxon>Bacillati</taxon>
        <taxon>Actinomycetota</taxon>
        <taxon>Actinomycetes</taxon>
        <taxon>Micrococcales</taxon>
        <taxon>Microbacteriaceae</taxon>
        <taxon>Rathayibacter</taxon>
    </lineage>
</organism>
<dbReference type="Proteomes" id="UP000285317">
    <property type="component" value="Chromosome"/>
</dbReference>
<dbReference type="KEGG" id="rfs:C1I64_12670"/>
<evidence type="ECO:0000313" key="1">
    <source>
        <dbReference type="EMBL" id="AZZ52810.1"/>
    </source>
</evidence>
<dbReference type="AlphaFoldDB" id="A0A3T0T2P8"/>
<evidence type="ECO:0000313" key="2">
    <source>
        <dbReference type="Proteomes" id="UP000285317"/>
    </source>
</evidence>
<dbReference type="RefSeq" id="WP_127887440.1">
    <property type="nucleotide sequence ID" value="NZ_CP028137.1"/>
</dbReference>
<gene>
    <name evidence="1" type="ORF">C1I64_12670</name>
</gene>
<name>A0A3T0T2P8_9MICO</name>
<dbReference type="EMBL" id="CP028137">
    <property type="protein sequence ID" value="AZZ52810.1"/>
    <property type="molecule type" value="Genomic_DNA"/>
</dbReference>
<sequence>MLDAESMADGLARAIPAAAEAGDNVVVHIGSSTVEINPKRRVSSVVETSATAPDMAAINGAMERAVAYQQVRQVLAVQGIVDETILRAMSDADLAERLRRAFAY</sequence>
<proteinExistence type="predicted"/>
<reference evidence="1 2" key="1">
    <citation type="submission" date="2018-03" db="EMBL/GenBank/DDBJ databases">
        <title>Bacteriophage NCPPB3778 and a type I-E CRISPR drive the evolution of the US Biological Select Agent, Rathayibacter toxicus.</title>
        <authorList>
            <person name="Davis E.W.II."/>
            <person name="Tabima J.F."/>
            <person name="Weisberg A.J."/>
            <person name="Dantas Lopes L."/>
            <person name="Wiseman M.S."/>
            <person name="Wiseman M.S."/>
            <person name="Pupko T."/>
            <person name="Belcher M.S."/>
            <person name="Sechler A.J."/>
            <person name="Tancos M.A."/>
            <person name="Schroeder B.K."/>
            <person name="Murray T.D."/>
            <person name="Luster D.G."/>
            <person name="Schneider W.L."/>
            <person name="Rogers E."/>
            <person name="Andreote F.D."/>
            <person name="Grunwald N.J."/>
            <person name="Putnam M.L."/>
            <person name="Chang J.H."/>
        </authorList>
    </citation>
    <scope>NUCLEOTIDE SEQUENCE [LARGE SCALE GENOMIC DNA]</scope>
    <source>
        <strain evidence="1 2">DSM 15932</strain>
    </source>
</reference>
<accession>A0A3T0T2P8</accession>
<protein>
    <submittedName>
        <fullName evidence="1">Uncharacterized protein</fullName>
    </submittedName>
</protein>